<sequence precursor="true">MNYLLALVPLAVGAYTISFAVWLWQQKNKRGAVGTILLTVLTLLLSFYAIFIRQGFE</sequence>
<dbReference type="EMBL" id="CP002736">
    <property type="protein sequence ID" value="AEF94187.1"/>
    <property type="molecule type" value="Genomic_DNA"/>
</dbReference>
<dbReference type="AlphaFoldDB" id="F6B4S5"/>
<organism evidence="2 3">
    <name type="scientific">Desulfotomaculum nigrificans (strain DSM 14880 / VKM B-2319 / CO-1-SRB)</name>
    <name type="common">Desulfotomaculum carboxydivorans</name>
    <dbReference type="NCBI Taxonomy" id="868595"/>
    <lineage>
        <taxon>Bacteria</taxon>
        <taxon>Bacillati</taxon>
        <taxon>Bacillota</taxon>
        <taxon>Clostridia</taxon>
        <taxon>Eubacteriales</taxon>
        <taxon>Desulfotomaculaceae</taxon>
        <taxon>Desulfotomaculum</taxon>
    </lineage>
</organism>
<keyword evidence="3" id="KW-1185">Reference proteome</keyword>
<keyword evidence="1" id="KW-0472">Membrane</keyword>
<dbReference type="RefSeq" id="WP_003540995.1">
    <property type="nucleotide sequence ID" value="NC_015565.1"/>
</dbReference>
<accession>F6B4S5</accession>
<protein>
    <submittedName>
        <fullName evidence="2">Uncharacterized protein</fullName>
    </submittedName>
</protein>
<keyword evidence="1" id="KW-0812">Transmembrane</keyword>
<keyword evidence="1" id="KW-1133">Transmembrane helix</keyword>
<proteinExistence type="predicted"/>
<feature type="transmembrane region" description="Helical" evidence="1">
    <location>
        <begin position="6"/>
        <end position="24"/>
    </location>
</feature>
<feature type="transmembrane region" description="Helical" evidence="1">
    <location>
        <begin position="31"/>
        <end position="51"/>
    </location>
</feature>
<dbReference type="HOGENOM" id="CLU_210172_0_0_9"/>
<dbReference type="STRING" id="868595.Desca_1328"/>
<dbReference type="Proteomes" id="UP000009226">
    <property type="component" value="Chromosome"/>
</dbReference>
<name>F6B4S5_DESCC</name>
<dbReference type="KEGG" id="dca:Desca_1328"/>
<evidence type="ECO:0000256" key="1">
    <source>
        <dbReference type="SAM" id="Phobius"/>
    </source>
</evidence>
<gene>
    <name evidence="2" type="ordered locus">Desca_1328</name>
</gene>
<reference evidence="2" key="1">
    <citation type="submission" date="2011-05" db="EMBL/GenBank/DDBJ databases">
        <title>Complete sequence of Desulfotomaculum carboxydivorans CO-1-SRB.</title>
        <authorList>
            <consortium name="US DOE Joint Genome Institute"/>
            <person name="Lucas S."/>
            <person name="Han J."/>
            <person name="Lapidus A."/>
            <person name="Cheng J.-F."/>
            <person name="Goodwin L."/>
            <person name="Pitluck S."/>
            <person name="Peters L."/>
            <person name="Mikhailova N."/>
            <person name="Lu M."/>
            <person name="Han C."/>
            <person name="Tapia R."/>
            <person name="Land M."/>
            <person name="Hauser L."/>
            <person name="Kyrpides N."/>
            <person name="Ivanova N."/>
            <person name="Pagani I."/>
            <person name="Stams A."/>
            <person name="Plugge C."/>
            <person name="Muyzer G."/>
            <person name="Kuever J."/>
            <person name="Parshina S."/>
            <person name="Ivanova A."/>
            <person name="Nazina T."/>
            <person name="Woyke T."/>
        </authorList>
    </citation>
    <scope>NUCLEOTIDE SEQUENCE [LARGE SCALE GENOMIC DNA]</scope>
    <source>
        <strain evidence="2">CO-1-SRB</strain>
    </source>
</reference>
<evidence type="ECO:0000313" key="2">
    <source>
        <dbReference type="EMBL" id="AEF94187.1"/>
    </source>
</evidence>
<evidence type="ECO:0000313" key="3">
    <source>
        <dbReference type="Proteomes" id="UP000009226"/>
    </source>
</evidence>